<dbReference type="InterPro" id="IPR043502">
    <property type="entry name" value="DNA/RNA_pol_sf"/>
</dbReference>
<keyword evidence="4" id="KW-1185">Reference proteome</keyword>
<feature type="compositionally biased region" description="Polar residues" evidence="1">
    <location>
        <begin position="19"/>
        <end position="48"/>
    </location>
</feature>
<dbReference type="SUPFAM" id="SSF56672">
    <property type="entry name" value="DNA/RNA polymerases"/>
    <property type="match status" value="1"/>
</dbReference>
<dbReference type="InterPro" id="IPR013103">
    <property type="entry name" value="RVT_2"/>
</dbReference>
<reference evidence="3 4" key="1">
    <citation type="journal article" date="2017" name="Nat. Commun.">
        <title>Genome assembly with in vitro proximity ligation data and whole-genome triplication in lettuce.</title>
        <authorList>
            <person name="Reyes-Chin-Wo S."/>
            <person name="Wang Z."/>
            <person name="Yang X."/>
            <person name="Kozik A."/>
            <person name="Arikit S."/>
            <person name="Song C."/>
            <person name="Xia L."/>
            <person name="Froenicke L."/>
            <person name="Lavelle D.O."/>
            <person name="Truco M.J."/>
            <person name="Xia R."/>
            <person name="Zhu S."/>
            <person name="Xu C."/>
            <person name="Xu H."/>
            <person name="Xu X."/>
            <person name="Cox K."/>
            <person name="Korf I."/>
            <person name="Meyers B.C."/>
            <person name="Michelmore R.W."/>
        </authorList>
    </citation>
    <scope>NUCLEOTIDE SEQUENCE [LARGE SCALE GENOMIC DNA]</scope>
    <source>
        <strain evidence="4">cv. Salinas</strain>
        <tissue evidence="3">Seedlings</tissue>
    </source>
</reference>
<sequence>MSRDVVFYESIFPFQKQVPTTNSIPMTNPQNESIPNVSTEPMNFNYNSDDIDLETEQEYHGHSETNSSSNSPGSPVEPQNDQNVPVYPNIRASTRHTKPPAWFNDYVMHCNHISNDDNFSTSKPSKILKSPHCPPTYPYLESSVLTEEHKCFLASVSKLNEPTSYEQACQDIDWIAAINKELQALEDNNTWTIMPLPQNKKPIGSKWVYKVKLKSDGTIERFMARLVAKGYNQTYGIDYLNSFSPVAKVVTVRILLSLSASNNWFLHQLDINNAFLHGYLEEEVYLIPPQGYHKAKEGEVCKLNKSLYRLKQASRQWHIEFCNKILSFGFKQSAHDHCLFVKGEGSDFMALVVYVDDVLITGPNEALIKQVKEQLHDAFTIKDLGEASYFLGIELLKTDKGLYVNQRKYVMDILADVGLTGVKPAPTPVMKNVSFCADQGKFLQDPKKYRRLIGRLLYLNFTRPDISYAVQQLSQFLHSPTDVHWKAALHVLKYLKSCPSKGLFFGKGSSPMNITAYSDSDWASCKDTRRSLTGYCIFLGKSLVSWKTKKQKTVSRSSCEAEYRSLAATVCELLWISFILRDLKVSFKIPISLWCDNKAAIHITENPIFHERTKHLDIDCHLVRDLYKSGFIVPQHISTTRQLADLFTKGLCNPQFQFLLSKMNLDDIHHQGSS</sequence>
<protein>
    <recommendedName>
        <fullName evidence="2">Reverse transcriptase Ty1/copia-type domain-containing protein</fullName>
    </recommendedName>
</protein>
<organism evidence="3 4">
    <name type="scientific">Lactuca sativa</name>
    <name type="common">Garden lettuce</name>
    <dbReference type="NCBI Taxonomy" id="4236"/>
    <lineage>
        <taxon>Eukaryota</taxon>
        <taxon>Viridiplantae</taxon>
        <taxon>Streptophyta</taxon>
        <taxon>Embryophyta</taxon>
        <taxon>Tracheophyta</taxon>
        <taxon>Spermatophyta</taxon>
        <taxon>Magnoliopsida</taxon>
        <taxon>eudicotyledons</taxon>
        <taxon>Gunneridae</taxon>
        <taxon>Pentapetalae</taxon>
        <taxon>asterids</taxon>
        <taxon>campanulids</taxon>
        <taxon>Asterales</taxon>
        <taxon>Asteraceae</taxon>
        <taxon>Cichorioideae</taxon>
        <taxon>Cichorieae</taxon>
        <taxon>Lactucinae</taxon>
        <taxon>Lactuca</taxon>
    </lineage>
</organism>
<accession>A0A9R1XHX8</accession>
<proteinExistence type="predicted"/>
<dbReference type="CDD" id="cd09272">
    <property type="entry name" value="RNase_HI_RT_Ty1"/>
    <property type="match status" value="1"/>
</dbReference>
<gene>
    <name evidence="3" type="ORF">LSAT_V11C300118540</name>
</gene>
<feature type="domain" description="Reverse transcriptase Ty1/copia-type" evidence="2">
    <location>
        <begin position="188"/>
        <end position="431"/>
    </location>
</feature>
<evidence type="ECO:0000313" key="4">
    <source>
        <dbReference type="Proteomes" id="UP000235145"/>
    </source>
</evidence>
<evidence type="ECO:0000256" key="1">
    <source>
        <dbReference type="SAM" id="MobiDB-lite"/>
    </source>
</evidence>
<dbReference type="Proteomes" id="UP000235145">
    <property type="component" value="Unassembled WGS sequence"/>
</dbReference>
<feature type="region of interest" description="Disordered" evidence="1">
    <location>
        <begin position="19"/>
        <end position="86"/>
    </location>
</feature>
<dbReference type="PANTHER" id="PTHR11439:SF465">
    <property type="entry name" value="REVERSE TRANSCRIPTASE TY1_COPIA-TYPE DOMAIN-CONTAINING PROTEIN"/>
    <property type="match status" value="1"/>
</dbReference>
<dbReference type="PANTHER" id="PTHR11439">
    <property type="entry name" value="GAG-POL-RELATED RETROTRANSPOSON"/>
    <property type="match status" value="1"/>
</dbReference>
<dbReference type="EMBL" id="NBSK02000003">
    <property type="protein sequence ID" value="KAJ0215290.1"/>
    <property type="molecule type" value="Genomic_DNA"/>
</dbReference>
<name>A0A9R1XHX8_LACSA</name>
<dbReference type="AlphaFoldDB" id="A0A9R1XHX8"/>
<feature type="compositionally biased region" description="Low complexity" evidence="1">
    <location>
        <begin position="64"/>
        <end position="77"/>
    </location>
</feature>
<dbReference type="Pfam" id="PF07727">
    <property type="entry name" value="RVT_2"/>
    <property type="match status" value="1"/>
</dbReference>
<comment type="caution">
    <text evidence="3">The sequence shown here is derived from an EMBL/GenBank/DDBJ whole genome shotgun (WGS) entry which is preliminary data.</text>
</comment>
<evidence type="ECO:0000313" key="3">
    <source>
        <dbReference type="EMBL" id="KAJ0215290.1"/>
    </source>
</evidence>
<evidence type="ECO:0000259" key="2">
    <source>
        <dbReference type="Pfam" id="PF07727"/>
    </source>
</evidence>